<proteinExistence type="predicted"/>
<protein>
    <submittedName>
        <fullName evidence="2">Putative tick transposon</fullName>
    </submittedName>
</protein>
<evidence type="ECO:0000256" key="1">
    <source>
        <dbReference type="SAM" id="SignalP"/>
    </source>
</evidence>
<name>A0A6B0VA14_IXORI</name>
<keyword evidence="1" id="KW-0732">Signal</keyword>
<reference evidence="2" key="1">
    <citation type="submission" date="2019-12" db="EMBL/GenBank/DDBJ databases">
        <title>An insight into the sialome of adult female Ixodes ricinus ticks feeding for 6 days.</title>
        <authorList>
            <person name="Perner J."/>
            <person name="Ribeiro J.M.C."/>
        </authorList>
    </citation>
    <scope>NUCLEOTIDE SEQUENCE</scope>
    <source>
        <strain evidence="2">Semi-engorged</strain>
        <tissue evidence="2">Salivary glands</tissue>
    </source>
</reference>
<feature type="chain" id="PRO_5025569393" evidence="1">
    <location>
        <begin position="26"/>
        <end position="334"/>
    </location>
</feature>
<evidence type="ECO:0000313" key="2">
    <source>
        <dbReference type="EMBL" id="MXU98415.1"/>
    </source>
</evidence>
<dbReference type="AlphaFoldDB" id="A0A6B0VA14"/>
<accession>A0A6B0VA14</accession>
<organism evidence="2">
    <name type="scientific">Ixodes ricinus</name>
    <name type="common">Common tick</name>
    <name type="synonym">Acarus ricinus</name>
    <dbReference type="NCBI Taxonomy" id="34613"/>
    <lineage>
        <taxon>Eukaryota</taxon>
        <taxon>Metazoa</taxon>
        <taxon>Ecdysozoa</taxon>
        <taxon>Arthropoda</taxon>
        <taxon>Chelicerata</taxon>
        <taxon>Arachnida</taxon>
        <taxon>Acari</taxon>
        <taxon>Parasitiformes</taxon>
        <taxon>Ixodida</taxon>
        <taxon>Ixodoidea</taxon>
        <taxon>Ixodidae</taxon>
        <taxon>Ixodinae</taxon>
        <taxon>Ixodes</taxon>
    </lineage>
</organism>
<dbReference type="EMBL" id="GIFC01016332">
    <property type="protein sequence ID" value="MXU98415.1"/>
    <property type="molecule type" value="Transcribed_RNA"/>
</dbReference>
<sequence>MFARATVCNLFLVSKLWYVLQVVHCSRVNVQKLHRVFAVFIWGSVWERTSRLNLFRSVRNGGLGLTHLFLRQIVNRFIYLRDVGDPFLRTVCEVRLSSALPEFVVSSAWVPGRIHGYMKEVVLSCKFLTARFSFEYLSEVSRKKLYKDLCDVVLPVPLYRAQYCAGPGQDVLKRVKRMLVPSGVKTFFFYLHTGTLSVKTWMASKGLFVPWGDHCFLCKKPETIEHVFLDCWDGVFLWDVLQRTLKKDLPLDVHGIRYLPIENEAGVPFDTMMLLGLHSIWRSRMAMRHADVDAREAQEYFRESIASLLEVYKAQKSVPEWIPRVEPLLSMKRF</sequence>
<feature type="signal peptide" evidence="1">
    <location>
        <begin position="1"/>
        <end position="25"/>
    </location>
</feature>